<evidence type="ECO:0000256" key="3">
    <source>
        <dbReference type="ARBA" id="ARBA00023295"/>
    </source>
</evidence>
<dbReference type="InterPro" id="IPR011837">
    <property type="entry name" value="Glycogen_debranch_GlgX"/>
</dbReference>
<dbReference type="Proteomes" id="UP000245728">
    <property type="component" value="Chromosome"/>
</dbReference>
<dbReference type="EC" id="3.2.1.-" evidence="5"/>
<dbReference type="KEGG" id="salh:HMF8227_01687"/>
<gene>
    <name evidence="5" type="primary">treX</name>
    <name evidence="5" type="ORF">HMF8227_01687</name>
</gene>
<dbReference type="SMART" id="SM00642">
    <property type="entry name" value="Aamy"/>
    <property type="match status" value="1"/>
</dbReference>
<dbReference type="InterPro" id="IPR014756">
    <property type="entry name" value="Ig_E-set"/>
</dbReference>
<dbReference type="InterPro" id="IPR017853">
    <property type="entry name" value="GH"/>
</dbReference>
<dbReference type="InterPro" id="IPR044505">
    <property type="entry name" value="GlgX_Isoamylase_N_E_set"/>
</dbReference>
<evidence type="ECO:0000256" key="2">
    <source>
        <dbReference type="ARBA" id="ARBA00022801"/>
    </source>
</evidence>
<protein>
    <submittedName>
        <fullName evidence="5">Glycogen debranching enzyme</fullName>
        <ecNumber evidence="5">3.2.1.-</ecNumber>
    </submittedName>
</protein>
<dbReference type="SUPFAM" id="SSF51011">
    <property type="entry name" value="Glycosyl hydrolase domain"/>
    <property type="match status" value="1"/>
</dbReference>
<dbReference type="OrthoDB" id="3236218at2"/>
<dbReference type="Gene3D" id="2.60.40.10">
    <property type="entry name" value="Immunoglobulins"/>
    <property type="match status" value="1"/>
</dbReference>
<evidence type="ECO:0000313" key="6">
    <source>
        <dbReference type="Proteomes" id="UP000245728"/>
    </source>
</evidence>
<organism evidence="5 6">
    <name type="scientific">Saliniradius amylolyticus</name>
    <dbReference type="NCBI Taxonomy" id="2183582"/>
    <lineage>
        <taxon>Bacteria</taxon>
        <taxon>Pseudomonadati</taxon>
        <taxon>Pseudomonadota</taxon>
        <taxon>Gammaproteobacteria</taxon>
        <taxon>Alteromonadales</taxon>
        <taxon>Alteromonadaceae</taxon>
        <taxon>Saliniradius</taxon>
    </lineage>
</organism>
<dbReference type="InterPro" id="IPR013783">
    <property type="entry name" value="Ig-like_fold"/>
</dbReference>
<comment type="similarity">
    <text evidence="1">Belongs to the glycosyl hydrolase 13 family.</text>
</comment>
<sequence>MTKSELAVTGGRPGPLGAQLTQDGCNFAVHAPLADGVRLCLYHPDTEELLQVLDLPQKSGKVWHGHVAGVGPGMLYGYRTLGRFEADKGLLFDAEKLLIDPYAVRLNRPINWDRRQYQQDSAFMIPKAVVTEPVADYDASAKPLQGDDQRIIYEAHVKGLSQQHPEVPETLRGTYLGACHPAVLKHLTSLGVTAIQFLPIAAFMPEPYITDKGLTNYWGYNTVNFFAPDARYAQRDPLAECRKMVQTFHDHGIEVILDVVFNHTAEGGTEGPVLSLKGFDNRGCYLFERDEMGDWDYRRYRNNSGCGNSVNMATPFMLRLVMDALRFWVQKIGVDGFRFDLAASLGRDPEEFTPQAGFFRALRQDPVLSEAVLIAEPWDIGVGGYRLGQFPSHWHEVNDKYRDTVRAFWRGDKGLTAEFATRLLGSRDVFHKGHRSIHSSVNNITYHDGFTLQDLVSYTERHNQANGEQNRDGHGHNLSANYGHEGETRDVEILELRERQKRNLFATLIFSQGTPHILGGDELSRTQKGNNNAYCQDNDISWFDWQLNQRKQDFLSFCQRVIQLRRRSRLLSHLNLHDDPYSNQYNVAKIGWYRPDGARKVVDDWHDVNNQAFAVALRGEASYNEHWLLLINASEHDVDFQLPDTDGGWNLMLDTRYAQPAHMPDQITQETFNLSYRSLCLFKG</sequence>
<dbReference type="SUPFAM" id="SSF51445">
    <property type="entry name" value="(Trans)glycosidases"/>
    <property type="match status" value="1"/>
</dbReference>
<dbReference type="SUPFAM" id="SSF81296">
    <property type="entry name" value="E set domains"/>
    <property type="match status" value="1"/>
</dbReference>
<dbReference type="InterPro" id="IPR004193">
    <property type="entry name" value="Glyco_hydro_13_N"/>
</dbReference>
<evidence type="ECO:0000313" key="5">
    <source>
        <dbReference type="EMBL" id="AWL12160.1"/>
    </source>
</evidence>
<evidence type="ECO:0000259" key="4">
    <source>
        <dbReference type="SMART" id="SM00642"/>
    </source>
</evidence>
<keyword evidence="2 5" id="KW-0378">Hydrolase</keyword>
<accession>A0A2S2E4I7</accession>
<dbReference type="InterPro" id="IPR006047">
    <property type="entry name" value="GH13_cat_dom"/>
</dbReference>
<dbReference type="EMBL" id="CP029347">
    <property type="protein sequence ID" value="AWL12160.1"/>
    <property type="molecule type" value="Genomic_DNA"/>
</dbReference>
<dbReference type="CDD" id="cd02856">
    <property type="entry name" value="E_set_GDE_Isoamylase_N"/>
    <property type="match status" value="1"/>
</dbReference>
<dbReference type="GO" id="GO:0005980">
    <property type="term" value="P:glycogen catabolic process"/>
    <property type="evidence" value="ECO:0007669"/>
    <property type="project" value="InterPro"/>
</dbReference>
<keyword evidence="6" id="KW-1185">Reference proteome</keyword>
<feature type="domain" description="Glycosyl hydrolase family 13 catalytic" evidence="4">
    <location>
        <begin position="173"/>
        <end position="565"/>
    </location>
</feature>
<dbReference type="InterPro" id="IPR013780">
    <property type="entry name" value="Glyco_hydro_b"/>
</dbReference>
<dbReference type="NCBIfam" id="TIGR02100">
    <property type="entry name" value="glgX_debranch"/>
    <property type="match status" value="1"/>
</dbReference>
<dbReference type="Pfam" id="PF00128">
    <property type="entry name" value="Alpha-amylase"/>
    <property type="match status" value="1"/>
</dbReference>
<evidence type="ECO:0000256" key="1">
    <source>
        <dbReference type="ARBA" id="ARBA00008061"/>
    </source>
</evidence>
<proteinExistence type="inferred from homology"/>
<dbReference type="AlphaFoldDB" id="A0A2S2E4I7"/>
<keyword evidence="3 5" id="KW-0326">Glycosidase</keyword>
<dbReference type="PANTHER" id="PTHR43002">
    <property type="entry name" value="GLYCOGEN DEBRANCHING ENZYME"/>
    <property type="match status" value="1"/>
</dbReference>
<dbReference type="Pfam" id="PF02922">
    <property type="entry name" value="CBM_48"/>
    <property type="match status" value="1"/>
</dbReference>
<name>A0A2S2E4I7_9ALTE</name>
<dbReference type="CDD" id="cd11326">
    <property type="entry name" value="AmyAc_Glg_debranch"/>
    <property type="match status" value="1"/>
</dbReference>
<dbReference type="GO" id="GO:0004135">
    <property type="term" value="F:amylo-alpha-1,6-glucosidase activity"/>
    <property type="evidence" value="ECO:0007669"/>
    <property type="project" value="InterPro"/>
</dbReference>
<reference evidence="5 6" key="1">
    <citation type="submission" date="2018-05" db="EMBL/GenBank/DDBJ databases">
        <title>Salinimonas sp. HMF8227 Genome sequencing and assembly.</title>
        <authorList>
            <person name="Kang H."/>
            <person name="Kang J."/>
            <person name="Cha I."/>
            <person name="Kim H."/>
            <person name="Joh K."/>
        </authorList>
    </citation>
    <scope>NUCLEOTIDE SEQUENCE [LARGE SCALE GENOMIC DNA]</scope>
    <source>
        <strain evidence="5 6">HMF8227</strain>
    </source>
</reference>
<dbReference type="Gene3D" id="2.60.40.1180">
    <property type="entry name" value="Golgi alpha-mannosidase II"/>
    <property type="match status" value="1"/>
</dbReference>
<dbReference type="Gene3D" id="3.20.20.80">
    <property type="entry name" value="Glycosidases"/>
    <property type="match status" value="1"/>
</dbReference>
<dbReference type="RefSeq" id="WP_109339759.1">
    <property type="nucleotide sequence ID" value="NZ_CP029347.1"/>
</dbReference>